<dbReference type="GeneID" id="118890907"/>
<dbReference type="SUPFAM" id="SSF50729">
    <property type="entry name" value="PH domain-like"/>
    <property type="match status" value="2"/>
</dbReference>
<dbReference type="InterPro" id="IPR001331">
    <property type="entry name" value="GDS_CDC24_CS"/>
</dbReference>
<organism evidence="10 11">
    <name type="scientific">Balaenoptera musculus</name>
    <name type="common">Blue whale</name>
    <dbReference type="NCBI Taxonomy" id="9771"/>
    <lineage>
        <taxon>Eukaryota</taxon>
        <taxon>Metazoa</taxon>
        <taxon>Chordata</taxon>
        <taxon>Craniata</taxon>
        <taxon>Vertebrata</taxon>
        <taxon>Euteleostomi</taxon>
        <taxon>Mammalia</taxon>
        <taxon>Eutheria</taxon>
        <taxon>Laurasiatheria</taxon>
        <taxon>Artiodactyla</taxon>
        <taxon>Whippomorpha</taxon>
        <taxon>Cetacea</taxon>
        <taxon>Mysticeti</taxon>
        <taxon>Balaenopteridae</taxon>
        <taxon>Balaenoptera</taxon>
    </lineage>
</organism>
<dbReference type="Pfam" id="PF00618">
    <property type="entry name" value="RasGEF_N"/>
    <property type="match status" value="1"/>
</dbReference>
<feature type="domain" description="PH" evidence="6">
    <location>
        <begin position="22"/>
        <end position="129"/>
    </location>
</feature>
<feature type="region of interest" description="Disordered" evidence="5">
    <location>
        <begin position="795"/>
        <end position="864"/>
    </location>
</feature>
<evidence type="ECO:0000259" key="7">
    <source>
        <dbReference type="PROSITE" id="PS50009"/>
    </source>
</evidence>
<feature type="region of interest" description="Disordered" evidence="5">
    <location>
        <begin position="708"/>
        <end position="738"/>
    </location>
</feature>
<evidence type="ECO:0000256" key="5">
    <source>
        <dbReference type="SAM" id="MobiDB-lite"/>
    </source>
</evidence>
<dbReference type="InterPro" id="IPR036964">
    <property type="entry name" value="RASGEF_cat_dom_sf"/>
</dbReference>
<gene>
    <name evidence="11" type="primary">RASGRF1</name>
</gene>
<dbReference type="CDD" id="cd06224">
    <property type="entry name" value="REM"/>
    <property type="match status" value="1"/>
</dbReference>
<dbReference type="CDD" id="cd00160">
    <property type="entry name" value="RhoGEF"/>
    <property type="match status" value="1"/>
</dbReference>
<dbReference type="Gene3D" id="1.20.900.10">
    <property type="entry name" value="Dbl homology (DH) domain"/>
    <property type="match status" value="1"/>
</dbReference>
<feature type="compositionally biased region" description="Low complexity" evidence="5">
    <location>
        <begin position="840"/>
        <end position="855"/>
    </location>
</feature>
<keyword evidence="10" id="KW-1185">Reference proteome</keyword>
<evidence type="ECO:0000256" key="2">
    <source>
        <dbReference type="ARBA" id="ARBA00022737"/>
    </source>
</evidence>
<dbReference type="InterPro" id="IPR000219">
    <property type="entry name" value="DH_dom"/>
</dbReference>
<dbReference type="Gene3D" id="1.10.840.10">
    <property type="entry name" value="Ras guanine-nucleotide exchange factors catalytic domain"/>
    <property type="match status" value="1"/>
</dbReference>
<feature type="domain" description="Ras-GEF" evidence="7">
    <location>
        <begin position="1031"/>
        <end position="1286"/>
    </location>
</feature>
<evidence type="ECO:0000313" key="10">
    <source>
        <dbReference type="Proteomes" id="UP000694857"/>
    </source>
</evidence>
<evidence type="ECO:0000259" key="8">
    <source>
        <dbReference type="PROSITE" id="PS50010"/>
    </source>
</evidence>
<dbReference type="FunFam" id="2.30.29.30:FF:000176">
    <property type="entry name" value="ras-specific guanine nucleotide-releasing factor 1 isoform X2"/>
    <property type="match status" value="1"/>
</dbReference>
<dbReference type="FunFam" id="1.20.900.10:FF:000005">
    <property type="entry name" value="Ras-specific guanine nucleotide-releasing factor 1 isoform 2"/>
    <property type="match status" value="1"/>
</dbReference>
<feature type="domain" description="DH" evidence="8">
    <location>
        <begin position="240"/>
        <end position="426"/>
    </location>
</feature>
<dbReference type="KEGG" id="bmus:118890907"/>
<dbReference type="GO" id="GO:0007265">
    <property type="term" value="P:Ras protein signal transduction"/>
    <property type="evidence" value="ECO:0007669"/>
    <property type="project" value="TreeGrafter"/>
</dbReference>
<evidence type="ECO:0000259" key="9">
    <source>
        <dbReference type="PROSITE" id="PS50212"/>
    </source>
</evidence>
<feature type="coiled-coil region" evidence="4">
    <location>
        <begin position="150"/>
        <end position="191"/>
    </location>
</feature>
<dbReference type="PROSITE" id="PS50009">
    <property type="entry name" value="RASGEF_CAT"/>
    <property type="match status" value="1"/>
</dbReference>
<dbReference type="GO" id="GO:0005886">
    <property type="term" value="C:plasma membrane"/>
    <property type="evidence" value="ECO:0007669"/>
    <property type="project" value="TreeGrafter"/>
</dbReference>
<dbReference type="Pfam" id="PF00617">
    <property type="entry name" value="RasGEF"/>
    <property type="match status" value="1"/>
</dbReference>
<keyword evidence="2" id="KW-0677">Repeat</keyword>
<dbReference type="PANTHER" id="PTHR23113:SF193">
    <property type="entry name" value="RAS-SPECIFIC GUANINE NUCLEOTIDE-RELEASING FACTOR 1"/>
    <property type="match status" value="1"/>
</dbReference>
<keyword evidence="4" id="KW-0175">Coiled coil</keyword>
<evidence type="ECO:0000313" key="11">
    <source>
        <dbReference type="RefSeq" id="XP_036700210.1"/>
    </source>
</evidence>
<dbReference type="InterPro" id="IPR011993">
    <property type="entry name" value="PH-like_dom_sf"/>
</dbReference>
<accession>A0A8B8WWA7</accession>
<dbReference type="InterPro" id="IPR001849">
    <property type="entry name" value="PH_domain"/>
</dbReference>
<dbReference type="Gene3D" id="2.30.29.30">
    <property type="entry name" value="Pleckstrin-homology domain (PH domain)/Phosphotyrosine-binding domain (PTB)"/>
    <property type="match status" value="2"/>
</dbReference>
<dbReference type="PANTHER" id="PTHR23113">
    <property type="entry name" value="GUANINE NUCLEOTIDE EXCHANGE FACTOR"/>
    <property type="match status" value="1"/>
</dbReference>
<dbReference type="Pfam" id="PF00621">
    <property type="entry name" value="RhoGEF"/>
    <property type="match status" value="1"/>
</dbReference>
<dbReference type="SMART" id="SM00233">
    <property type="entry name" value="PH"/>
    <property type="match status" value="2"/>
</dbReference>
<dbReference type="InterPro" id="IPR001895">
    <property type="entry name" value="RASGEF_cat_dom"/>
</dbReference>
<dbReference type="FunFam" id="1.20.870.10:FF:000004">
    <property type="entry name" value="Ras-specific guanine nucleotide-releasing factor 1 isoform 2"/>
    <property type="match status" value="1"/>
</dbReference>
<evidence type="ECO:0000256" key="3">
    <source>
        <dbReference type="PROSITE-ProRule" id="PRU00168"/>
    </source>
</evidence>
<dbReference type="Gene3D" id="1.20.870.10">
    <property type="entry name" value="Son of sevenless (SoS) protein Chain: S domain 1"/>
    <property type="match status" value="2"/>
</dbReference>
<dbReference type="GO" id="GO:0005085">
    <property type="term" value="F:guanyl-nucleotide exchange factor activity"/>
    <property type="evidence" value="ECO:0007669"/>
    <property type="project" value="UniProtKB-KW"/>
</dbReference>
<proteinExistence type="predicted"/>
<dbReference type="FunFam" id="2.30.29.30:FF:000117">
    <property type="entry name" value="ras-specific guanine nucleotide-releasing factor 1 isoform X2"/>
    <property type="match status" value="1"/>
</dbReference>
<dbReference type="PROSITE" id="PS50096">
    <property type="entry name" value="IQ"/>
    <property type="match status" value="1"/>
</dbReference>
<dbReference type="Pfam" id="PF00169">
    <property type="entry name" value="PH"/>
    <property type="match status" value="2"/>
</dbReference>
<dbReference type="InterPro" id="IPR023578">
    <property type="entry name" value="Ras_GEF_dom_sf"/>
</dbReference>
<dbReference type="SMART" id="SM00229">
    <property type="entry name" value="RasGEFN"/>
    <property type="match status" value="2"/>
</dbReference>
<dbReference type="InterPro" id="IPR035899">
    <property type="entry name" value="DBL_dom_sf"/>
</dbReference>
<dbReference type="SMART" id="SM00147">
    <property type="entry name" value="RasGEF"/>
    <property type="match status" value="1"/>
</dbReference>
<dbReference type="CDD" id="cd13261">
    <property type="entry name" value="PH_RasGRF1_2"/>
    <property type="match status" value="1"/>
</dbReference>
<evidence type="ECO:0000256" key="4">
    <source>
        <dbReference type="SAM" id="Coils"/>
    </source>
</evidence>
<dbReference type="InterPro" id="IPR000651">
    <property type="entry name" value="Ras-like_Gua-exchang_fac_N"/>
</dbReference>
<keyword evidence="1 3" id="KW-0344">Guanine-nucleotide releasing factor</keyword>
<dbReference type="FunFam" id="1.20.870.10:FF:000006">
    <property type="entry name" value="ras-specific guanine nucleotide-releasing factor 1 isoform X1"/>
    <property type="match status" value="1"/>
</dbReference>
<feature type="domain" description="PH" evidence="6">
    <location>
        <begin position="467"/>
        <end position="584"/>
    </location>
</feature>
<dbReference type="PROSITE" id="PS50003">
    <property type="entry name" value="PH_DOMAIN"/>
    <property type="match status" value="2"/>
</dbReference>
<protein>
    <submittedName>
        <fullName evidence="11">Ras-specific guanine nucleotide-releasing factor 1 isoform X1</fullName>
    </submittedName>
</protein>
<sequence>MQKGIRLNDGHVASLGLLARKDGTRKGYLSKRSSDNTKWQTKWFALLQNLLFYFESDSSSRPSGLYLLEGCVCDRAPSPKPTLSAKEPLEKQHYFTVNFSHENQKALELRTEDARDCDEWVIAIAHASYRTLATEHEALMQKYLHLLQIVETEKTVAKQLRQQIEDGEIEIERLKAEIASLLKDNERIQSTQTVTPNDEDSDIKKIKKVQSFLRGWLCRRKWKTIIQDYIRSPHADSMRKRNQVVFSMLEAEAEYVQQLHILVNNFLRPLRMAASSKKPPITHDDVSSIFLNSETIMFLHQIFYQGLKARISSWPTLVLADLFDILLPMLNIYQEFVRNHQYSLQILAHCKQNRDFDKLLKHYEAKPDCEERTLETFLTYPMFQIPRYILTLHELLAHTPHEHVERNSLDYAKSKLEELSRIMHDEVSETENIRKNLAIERMIIEGCEILLDTSQTFVRQGSLIQVPMSEKGKITRGRLGSLSLKKEGERQCFLFSKHLIICTRGSGGKLHLTKNGVISLIDCTLLEEPESTEEEAKGSGQDIDHLDFKIGVEPKDSPPFTVILVASSRQEKAAWTSDISQCVDNIRCNGLMMNAFEENSKVTVPQMIKSDASLYCDDVDIRFSKTMNSCKVLQIRYASVERLLERLTDLRFLSIDFLNTFLHSYRVFTTAVVVLDKLITIYRKPISAIPARSLELLFASGQNNKLLYGDPPKSPRATRKFSSPPPLSITKTSSPSRRRKLSLNIPIITGGKALDLAALSCNSNGYTSMYSAMSPFSKATLDTSKLYVSSSFASKIPDEGDMNAEKPEELSAPSKQSSEVCMREESDNDQNQSDEGDTETSPTKSPTTPKLVKSKNSSGTIHQPETTEFPLFSYNNGVVMTSCRELDGNRSALSAASAFAIATAGANEGTPNKEKYRRMSLASTGFPPDQRNGDKEFVIRRAATNRVLNVLRHWVSKHSQDFETNDELKCKVISFLEEVMHDPELLTQERKAVANIIRTLTQDDPGDSQITLEELTQMAEGVTAEPFENHSALEIAEQLTLLDHLVFKKIPYEEFFGQGWMKLEKNERTPYIMKTTKHFNDISNLIASEIIRNEDINARVSAIEKWVAVADICRCLHNYNAVLEITSSMNRSAIFRLKKTWLKVSKQTKALIDKLQKLVSSEGRFKNLREALKKQMFHPSVLSGRLSSAWAPRSPRGRCLWGAAPPVHSPTCPSARSVLPHQPPSHGFLAHRRRCLRCVRGPPFCPSPHPDCLPSFRLPVGLCKCLSQTPLLPAPRGGGDLRASGR</sequence>
<dbReference type="SUPFAM" id="SSF48366">
    <property type="entry name" value="Ras GEF"/>
    <property type="match status" value="1"/>
</dbReference>
<dbReference type="PROSITE" id="PS50010">
    <property type="entry name" value="DH_2"/>
    <property type="match status" value="1"/>
</dbReference>
<reference evidence="11" key="1">
    <citation type="submission" date="2025-08" db="UniProtKB">
        <authorList>
            <consortium name="RefSeq"/>
        </authorList>
    </citation>
    <scope>IDENTIFICATION</scope>
    <source>
        <tissue evidence="11">Epidermis and Blubber</tissue>
    </source>
</reference>
<name>A0A8B8WWA7_BALMU</name>
<dbReference type="SUPFAM" id="SSF48065">
    <property type="entry name" value="DBL homology domain (DH-domain)"/>
    <property type="match status" value="1"/>
</dbReference>
<dbReference type="InterPro" id="IPR008937">
    <property type="entry name" value="Ras-like_GEF"/>
</dbReference>
<evidence type="ECO:0000256" key="1">
    <source>
        <dbReference type="ARBA" id="ARBA00022658"/>
    </source>
</evidence>
<dbReference type="PROSITE" id="PS00741">
    <property type="entry name" value="DH_1"/>
    <property type="match status" value="1"/>
</dbReference>
<feature type="compositionally biased region" description="Acidic residues" evidence="5">
    <location>
        <begin position="826"/>
        <end position="838"/>
    </location>
</feature>
<dbReference type="PROSITE" id="PS50212">
    <property type="entry name" value="RASGEF_NTER"/>
    <property type="match status" value="1"/>
</dbReference>
<dbReference type="OrthoDB" id="10254377at2759"/>
<dbReference type="RefSeq" id="XP_036700210.1">
    <property type="nucleotide sequence ID" value="XM_036844315.1"/>
</dbReference>
<dbReference type="CTD" id="5923"/>
<dbReference type="SMART" id="SM00325">
    <property type="entry name" value="RhoGEF"/>
    <property type="match status" value="1"/>
</dbReference>
<feature type="domain" description="N-terminal Ras-GEF" evidence="9">
    <location>
        <begin position="631"/>
        <end position="746"/>
    </location>
</feature>
<dbReference type="Proteomes" id="UP000694857">
    <property type="component" value="Chromosome 2"/>
</dbReference>
<evidence type="ECO:0000259" key="6">
    <source>
        <dbReference type="PROSITE" id="PS50003"/>
    </source>
</evidence>